<evidence type="ECO:0000259" key="7">
    <source>
        <dbReference type="Pfam" id="PF07195"/>
    </source>
</evidence>
<comment type="function">
    <text evidence="5">Required for morphogenesis and for the elongation of the flagellar filament by facilitating polymerization of the flagellin monomers at the tip of growing filament. Forms a capping structure, which prevents flagellin subunits (transported through the central channel of the flagellum) from leaking out without polymerization at the distal end.</text>
</comment>
<dbReference type="InterPro" id="IPR010809">
    <property type="entry name" value="FliD_C"/>
</dbReference>
<evidence type="ECO:0000313" key="8">
    <source>
        <dbReference type="EMBL" id="NVO26317.1"/>
    </source>
</evidence>
<accession>A0ABX2PBC2</accession>
<keyword evidence="8" id="KW-0966">Cell projection</keyword>
<keyword evidence="4 5" id="KW-0975">Bacterial flagellum</keyword>
<dbReference type="PANTHER" id="PTHR30288">
    <property type="entry name" value="FLAGELLAR CAP/ASSEMBLY PROTEIN FLID"/>
    <property type="match status" value="1"/>
</dbReference>
<evidence type="ECO:0000259" key="6">
    <source>
        <dbReference type="Pfam" id="PF02465"/>
    </source>
</evidence>
<evidence type="ECO:0000313" key="9">
    <source>
        <dbReference type="Proteomes" id="UP000523601"/>
    </source>
</evidence>
<feature type="domain" description="Flagellar hook-associated protein 2 C-terminal" evidence="7">
    <location>
        <begin position="234"/>
        <end position="534"/>
    </location>
</feature>
<evidence type="ECO:0000256" key="3">
    <source>
        <dbReference type="ARBA" id="ARBA00023054"/>
    </source>
</evidence>
<comment type="subunit">
    <text evidence="2 5">Homopentamer.</text>
</comment>
<evidence type="ECO:0000256" key="2">
    <source>
        <dbReference type="ARBA" id="ARBA00011255"/>
    </source>
</evidence>
<evidence type="ECO:0000256" key="1">
    <source>
        <dbReference type="ARBA" id="ARBA00009764"/>
    </source>
</evidence>
<comment type="similarity">
    <text evidence="1 5">Belongs to the FliD family.</text>
</comment>
<comment type="subcellular location">
    <subcellularLocation>
        <location evidence="5">Secreted</location>
    </subcellularLocation>
    <subcellularLocation>
        <location evidence="5">Bacterial flagellum</location>
    </subcellularLocation>
</comment>
<dbReference type="Proteomes" id="UP000523601">
    <property type="component" value="Unassembled WGS sequence"/>
</dbReference>
<keyword evidence="8" id="KW-0969">Cilium</keyword>
<dbReference type="Pfam" id="PF02465">
    <property type="entry name" value="FliD_N"/>
    <property type="match status" value="1"/>
</dbReference>
<keyword evidence="8" id="KW-0282">Flagellum</keyword>
<keyword evidence="3" id="KW-0175">Coiled coil</keyword>
<keyword evidence="5" id="KW-0964">Secreted</keyword>
<sequence>MTTDILSSLNTNGSGLNITQLATDLSGAEYSPKKSIVQSRSDKAELSLTGLDRLRSQFENLKTAVGNAGTSSATTISSDSAAIVLTGEQSDKLITGTTTIEVEQMATPQVLAFGGFTGLTEELRAGTLQIEFGTWDDSVPSVFTADATRSIESLNVTEGMTLSDLADQLTGIDGMAAQVIDIGDGTFSLGLLADYGLKNAIRITATDDPAATTGASLSALDMTDQVEDVQMQAASNAKLKVNGISIIRQSNEVDDIIPGVSFNIAGYTSVPATVQIEVNSDAAKSAMQDLVDAFNTSINLIDELGSRGFDGSAKGALAGDTSISSLKREMQSMLSQGLTGFKDRPVFLADIGVRTERDGSLTLDQDVLEKAMTDMPEVFEAIMRDGLNTNTPGVTVSGTPATTATPGRYTVTRDPITGEASIGGITMSNRGTEDGVTTYAMLTGPLKGITIAMESTVETATIDFGRSFVSNMTTQIDDWLSNNGTLARREDVFANIVSDAALELEDLNTEADARKSFYLERFTQMEIIVSKLNSTGEYLTNLIDAWNNSNN</sequence>
<feature type="domain" description="Flagellar hook-associated protein 2 N-terminal" evidence="6">
    <location>
        <begin position="14"/>
        <end position="109"/>
    </location>
</feature>
<organism evidence="8 9">
    <name type="scientific">Donghicola mangrovi</name>
    <dbReference type="NCBI Taxonomy" id="2729614"/>
    <lineage>
        <taxon>Bacteria</taxon>
        <taxon>Pseudomonadati</taxon>
        <taxon>Pseudomonadota</taxon>
        <taxon>Alphaproteobacteria</taxon>
        <taxon>Rhodobacterales</taxon>
        <taxon>Roseobacteraceae</taxon>
        <taxon>Donghicola</taxon>
    </lineage>
</organism>
<comment type="caution">
    <text evidence="8">The sequence shown here is derived from an EMBL/GenBank/DDBJ whole genome shotgun (WGS) entry which is preliminary data.</text>
</comment>
<dbReference type="PANTHER" id="PTHR30288:SF0">
    <property type="entry name" value="FLAGELLAR HOOK-ASSOCIATED PROTEIN 2"/>
    <property type="match status" value="1"/>
</dbReference>
<keyword evidence="9" id="KW-1185">Reference proteome</keyword>
<reference evidence="8 9" key="1">
    <citation type="submission" date="2020-04" db="EMBL/GenBank/DDBJ databases">
        <title>Donghicola sp., a member of the Rhodobacteraceae family isolated from mangrove forest in Thailand.</title>
        <authorList>
            <person name="Charoenyingcharoen P."/>
            <person name="Yukphan P."/>
        </authorList>
    </citation>
    <scope>NUCLEOTIDE SEQUENCE [LARGE SCALE GENOMIC DNA]</scope>
    <source>
        <strain evidence="8 9">C2-DW-16</strain>
    </source>
</reference>
<dbReference type="EMBL" id="JABCJD010000001">
    <property type="protein sequence ID" value="NVO26317.1"/>
    <property type="molecule type" value="Genomic_DNA"/>
</dbReference>
<gene>
    <name evidence="8" type="primary">fliD</name>
    <name evidence="8" type="ORF">HJ526_02700</name>
</gene>
<evidence type="ECO:0000256" key="5">
    <source>
        <dbReference type="RuleBase" id="RU362066"/>
    </source>
</evidence>
<name>A0ABX2PBC2_9RHOB</name>
<proteinExistence type="inferred from homology"/>
<dbReference type="RefSeq" id="WP_176852711.1">
    <property type="nucleotide sequence ID" value="NZ_JABCJD010000001.1"/>
</dbReference>
<dbReference type="InterPro" id="IPR040026">
    <property type="entry name" value="FliD"/>
</dbReference>
<evidence type="ECO:0000256" key="4">
    <source>
        <dbReference type="ARBA" id="ARBA00023143"/>
    </source>
</evidence>
<dbReference type="Pfam" id="PF07195">
    <property type="entry name" value="FliD_C"/>
    <property type="match status" value="1"/>
</dbReference>
<protein>
    <recommendedName>
        <fullName evidence="5">Flagellar hook-associated protein 2</fullName>
        <shortName evidence="5">HAP2</shortName>
    </recommendedName>
    <alternativeName>
        <fullName evidence="5">Flagellar cap protein</fullName>
    </alternativeName>
</protein>
<dbReference type="InterPro" id="IPR003481">
    <property type="entry name" value="FliD_N"/>
</dbReference>